<feature type="disulfide bond" evidence="9">
    <location>
        <begin position="515"/>
        <end position="532"/>
    </location>
</feature>
<reference evidence="13" key="1">
    <citation type="submission" date="2023-10" db="EMBL/GenBank/DDBJ databases">
        <title>Genome assemblies of two species of porcelain crab, Petrolisthes cinctipes and Petrolisthes manimaculis (Anomura: Porcellanidae).</title>
        <authorList>
            <person name="Angst P."/>
        </authorList>
    </citation>
    <scope>NUCLEOTIDE SEQUENCE</scope>
    <source>
        <strain evidence="13">PB745_01</strain>
        <tissue evidence="13">Gill</tissue>
    </source>
</reference>
<comment type="caution">
    <text evidence="13">The sequence shown here is derived from an EMBL/GenBank/DDBJ whole genome shotgun (WGS) entry which is preliminary data.</text>
</comment>
<evidence type="ECO:0000256" key="1">
    <source>
        <dbReference type="ARBA" id="ARBA00001231"/>
    </source>
</evidence>
<dbReference type="GO" id="GO:0004563">
    <property type="term" value="F:beta-N-acetylhexosaminidase activity"/>
    <property type="evidence" value="ECO:0007669"/>
    <property type="project" value="UniProtKB-EC"/>
</dbReference>
<keyword evidence="4 7" id="KW-0378">Hydrolase</keyword>
<dbReference type="Pfam" id="PF00728">
    <property type="entry name" value="Glyco_hydro_20"/>
    <property type="match status" value="1"/>
</dbReference>
<evidence type="ECO:0000313" key="13">
    <source>
        <dbReference type="EMBL" id="KAK3860960.1"/>
    </source>
</evidence>
<keyword evidence="14" id="KW-1185">Reference proteome</keyword>
<dbReference type="InterPro" id="IPR017853">
    <property type="entry name" value="GH"/>
</dbReference>
<dbReference type="PIRSF" id="PIRSF001093">
    <property type="entry name" value="B-hxosamndse_ab_euk"/>
    <property type="match status" value="1"/>
</dbReference>
<feature type="domain" description="Glycoside hydrolase family 20 catalytic" evidence="11">
    <location>
        <begin position="176"/>
        <end position="496"/>
    </location>
</feature>
<dbReference type="PRINTS" id="PR00738">
    <property type="entry name" value="GLHYDRLASE20"/>
</dbReference>
<keyword evidence="9" id="KW-1015">Disulfide bond</keyword>
<dbReference type="Proteomes" id="UP001286313">
    <property type="component" value="Unassembled WGS sequence"/>
</dbReference>
<protein>
    <recommendedName>
        <fullName evidence="7">Beta-hexosaminidase</fullName>
        <ecNumber evidence="7">3.2.1.52</ecNumber>
    </recommendedName>
</protein>
<dbReference type="GO" id="GO:0005764">
    <property type="term" value="C:lysosome"/>
    <property type="evidence" value="ECO:0007669"/>
    <property type="project" value="TreeGrafter"/>
</dbReference>
<evidence type="ECO:0000313" key="14">
    <source>
        <dbReference type="Proteomes" id="UP001286313"/>
    </source>
</evidence>
<evidence type="ECO:0000256" key="7">
    <source>
        <dbReference type="PIRNR" id="PIRNR001093"/>
    </source>
</evidence>
<dbReference type="InterPro" id="IPR015883">
    <property type="entry name" value="Glyco_hydro_20_cat"/>
</dbReference>
<dbReference type="PANTHER" id="PTHR22600:SF21">
    <property type="entry name" value="BETA-HEXOSAMINIDASE A"/>
    <property type="match status" value="1"/>
</dbReference>
<dbReference type="GO" id="GO:0005975">
    <property type="term" value="P:carbohydrate metabolic process"/>
    <property type="evidence" value="ECO:0007669"/>
    <property type="project" value="InterPro"/>
</dbReference>
<organism evidence="13 14">
    <name type="scientific">Petrolisthes cinctipes</name>
    <name type="common">Flat porcelain crab</name>
    <dbReference type="NCBI Taxonomy" id="88211"/>
    <lineage>
        <taxon>Eukaryota</taxon>
        <taxon>Metazoa</taxon>
        <taxon>Ecdysozoa</taxon>
        <taxon>Arthropoda</taxon>
        <taxon>Crustacea</taxon>
        <taxon>Multicrustacea</taxon>
        <taxon>Malacostraca</taxon>
        <taxon>Eumalacostraca</taxon>
        <taxon>Eucarida</taxon>
        <taxon>Decapoda</taxon>
        <taxon>Pleocyemata</taxon>
        <taxon>Anomura</taxon>
        <taxon>Galatheoidea</taxon>
        <taxon>Porcellanidae</taxon>
        <taxon>Petrolisthes</taxon>
    </lineage>
</organism>
<dbReference type="CDD" id="cd06562">
    <property type="entry name" value="GH20_HexA_HexB-like"/>
    <property type="match status" value="1"/>
</dbReference>
<name>A0AAE1ETA9_PETCI</name>
<evidence type="ECO:0000256" key="4">
    <source>
        <dbReference type="ARBA" id="ARBA00022801"/>
    </source>
</evidence>
<dbReference type="AlphaFoldDB" id="A0AAE1ETA9"/>
<feature type="active site" description="Proton donor" evidence="8">
    <location>
        <position position="332"/>
    </location>
</feature>
<keyword evidence="5" id="KW-0325">Glycoprotein</keyword>
<evidence type="ECO:0000256" key="9">
    <source>
        <dbReference type="PIRSR" id="PIRSR001093-2"/>
    </source>
</evidence>
<sequence length="536" mass="60565">MKAALVVVAVWVGVSGVMGGNPQVKPTVGQVWPSPQMQQPNKTYVIVRPETFKFTTTGHDCDILRNATQRYMKIMFPTKGSRRSPIQPWSKTEAFTGYLDEVTINLMAPCEEKPYHDMDEHYQIKIDSPDAQGTGTIMAQSIWGILRGLETFSQMLIPDGSAFMVNSTQIMDFPRFGHRGLMLDTSRHYLPVAVLKENLDLMAMNKFNVFHWHLVDDQSFPYVSTAFPNLSKLGAYTERHIYTPANVAEIVEYARLRGIRVLPEFDTPGHTQSWGPGQPGLLTPCYTGSTPSGTFGPINPINEDNYNFLKDFFTEVTTKRFTDHYVHLGGDEVSFGCWESNPNITAYMAEHNITGDYSKLEQVYITKLLDVIAHLPNKNGYLVWQEVFDNGVKIANDTIVHVWKGGSKASEEMNKVTKAGYQTILSSCWYLNYINYGVDWHGYYDCDPTDFKGTDAQKQLVLGGEACMWGEYVDRTNLIARTWPRASVVAEKLWSAFDQTQSTDAATPRLEEHRCRLLGRGYGVEPLWPSFCEADI</sequence>
<keyword evidence="6 7" id="KW-0326">Glycosidase</keyword>
<feature type="chain" id="PRO_5041940090" description="Beta-hexosaminidase" evidence="10">
    <location>
        <begin position="20"/>
        <end position="536"/>
    </location>
</feature>
<dbReference type="EMBL" id="JAWQEG010004597">
    <property type="protein sequence ID" value="KAK3860960.1"/>
    <property type="molecule type" value="Genomic_DNA"/>
</dbReference>
<evidence type="ECO:0000256" key="2">
    <source>
        <dbReference type="ARBA" id="ARBA00006285"/>
    </source>
</evidence>
<dbReference type="GO" id="GO:0006689">
    <property type="term" value="P:ganglioside catabolic process"/>
    <property type="evidence" value="ECO:0007669"/>
    <property type="project" value="TreeGrafter"/>
</dbReference>
<proteinExistence type="inferred from homology"/>
<evidence type="ECO:0000256" key="5">
    <source>
        <dbReference type="ARBA" id="ARBA00023180"/>
    </source>
</evidence>
<dbReference type="SUPFAM" id="SSF55545">
    <property type="entry name" value="beta-N-acetylhexosaminidase-like domain"/>
    <property type="match status" value="1"/>
</dbReference>
<feature type="disulfide bond" evidence="9">
    <location>
        <begin position="61"/>
        <end position="110"/>
    </location>
</feature>
<feature type="domain" description="Beta-hexosaminidase eukaryotic type N-terminal" evidence="12">
    <location>
        <begin position="31"/>
        <end position="155"/>
    </location>
</feature>
<evidence type="ECO:0000256" key="8">
    <source>
        <dbReference type="PIRSR" id="PIRSR001093-1"/>
    </source>
</evidence>
<dbReference type="GO" id="GO:0030203">
    <property type="term" value="P:glycosaminoglycan metabolic process"/>
    <property type="evidence" value="ECO:0007669"/>
    <property type="project" value="TreeGrafter"/>
</dbReference>
<dbReference type="SUPFAM" id="SSF51445">
    <property type="entry name" value="(Trans)glycosidases"/>
    <property type="match status" value="1"/>
</dbReference>
<dbReference type="InterPro" id="IPR029019">
    <property type="entry name" value="HEX_eukaryotic_N"/>
</dbReference>
<dbReference type="Gene3D" id="3.20.20.80">
    <property type="entry name" value="Glycosidases"/>
    <property type="match status" value="1"/>
</dbReference>
<gene>
    <name evidence="13" type="ORF">Pcinc_033023</name>
</gene>
<evidence type="ECO:0000259" key="12">
    <source>
        <dbReference type="Pfam" id="PF14845"/>
    </source>
</evidence>
<dbReference type="Pfam" id="PF14845">
    <property type="entry name" value="Glycohydro_20b2"/>
    <property type="match status" value="1"/>
</dbReference>
<dbReference type="EC" id="3.2.1.52" evidence="7"/>
<dbReference type="PANTHER" id="PTHR22600">
    <property type="entry name" value="BETA-HEXOSAMINIDASE"/>
    <property type="match status" value="1"/>
</dbReference>
<keyword evidence="3 10" id="KW-0732">Signal</keyword>
<feature type="signal peptide" evidence="10">
    <location>
        <begin position="1"/>
        <end position="19"/>
    </location>
</feature>
<accession>A0AAE1ETA9</accession>
<evidence type="ECO:0000256" key="3">
    <source>
        <dbReference type="ARBA" id="ARBA00022729"/>
    </source>
</evidence>
<feature type="disulfide bond" evidence="9">
    <location>
        <begin position="285"/>
        <end position="337"/>
    </location>
</feature>
<comment type="catalytic activity">
    <reaction evidence="1 7">
        <text>Hydrolysis of terminal non-reducing N-acetyl-D-hexosamine residues in N-acetyl-beta-D-hexosaminides.</text>
        <dbReference type="EC" id="3.2.1.52"/>
    </reaction>
</comment>
<evidence type="ECO:0000256" key="6">
    <source>
        <dbReference type="ARBA" id="ARBA00023295"/>
    </source>
</evidence>
<dbReference type="Gene3D" id="3.30.379.10">
    <property type="entry name" value="Chitobiase/beta-hexosaminidase domain 2-like"/>
    <property type="match status" value="1"/>
</dbReference>
<dbReference type="GO" id="GO:0016020">
    <property type="term" value="C:membrane"/>
    <property type="evidence" value="ECO:0007669"/>
    <property type="project" value="TreeGrafter"/>
</dbReference>
<evidence type="ECO:0000259" key="11">
    <source>
        <dbReference type="Pfam" id="PF00728"/>
    </source>
</evidence>
<dbReference type="InterPro" id="IPR025705">
    <property type="entry name" value="Beta_hexosaminidase_sua/sub"/>
</dbReference>
<comment type="similarity">
    <text evidence="2 7">Belongs to the glycosyl hydrolase 20 family.</text>
</comment>
<dbReference type="FunFam" id="3.20.20.80:FF:000063">
    <property type="entry name" value="Beta-hexosaminidase"/>
    <property type="match status" value="1"/>
</dbReference>
<dbReference type="InterPro" id="IPR029018">
    <property type="entry name" value="Hex-like_dom2"/>
</dbReference>
<evidence type="ECO:0000256" key="10">
    <source>
        <dbReference type="SAM" id="SignalP"/>
    </source>
</evidence>